<comment type="similarity">
    <text evidence="1">Belongs to the NmrA-type oxidoreductase family. Isoflavone reductase subfamily.</text>
</comment>
<feature type="domain" description="NAD(P)-binding" evidence="4">
    <location>
        <begin position="19"/>
        <end position="158"/>
    </location>
</feature>
<dbReference type="EMBL" id="MOPA01000006">
    <property type="protein sequence ID" value="KAK1537481.1"/>
    <property type="molecule type" value="Genomic_DNA"/>
</dbReference>
<dbReference type="InterPro" id="IPR036291">
    <property type="entry name" value="NAD(P)-bd_dom_sf"/>
</dbReference>
<comment type="caution">
    <text evidence="5">The sequence shown here is derived from an EMBL/GenBank/DDBJ whole genome shotgun (WGS) entry which is preliminary data.</text>
</comment>
<evidence type="ECO:0000256" key="2">
    <source>
        <dbReference type="ARBA" id="ARBA00022857"/>
    </source>
</evidence>
<dbReference type="Pfam" id="PF13460">
    <property type="entry name" value="NAD_binding_10"/>
    <property type="match status" value="1"/>
</dbReference>
<keyword evidence="6" id="KW-1185">Reference proteome</keyword>
<accession>A0ABQ9SHT4</accession>
<dbReference type="Proteomes" id="UP001241169">
    <property type="component" value="Unassembled WGS sequence"/>
</dbReference>
<dbReference type="Gene3D" id="3.40.50.720">
    <property type="entry name" value="NAD(P)-binding Rossmann-like Domain"/>
    <property type="match status" value="1"/>
</dbReference>
<dbReference type="Gene3D" id="3.90.25.10">
    <property type="entry name" value="UDP-galactose 4-epimerase, domain 1"/>
    <property type="match status" value="1"/>
</dbReference>
<evidence type="ECO:0000313" key="6">
    <source>
        <dbReference type="Proteomes" id="UP001241169"/>
    </source>
</evidence>
<dbReference type="RefSeq" id="XP_060348233.1">
    <property type="nucleotide sequence ID" value="XM_060491863.1"/>
</dbReference>
<dbReference type="GeneID" id="85375762"/>
<evidence type="ECO:0000313" key="5">
    <source>
        <dbReference type="EMBL" id="KAK1537481.1"/>
    </source>
</evidence>
<organism evidence="5 6">
    <name type="scientific">Colletotrichum paranaense</name>
    <dbReference type="NCBI Taxonomy" id="1914294"/>
    <lineage>
        <taxon>Eukaryota</taxon>
        <taxon>Fungi</taxon>
        <taxon>Dikarya</taxon>
        <taxon>Ascomycota</taxon>
        <taxon>Pezizomycotina</taxon>
        <taxon>Sordariomycetes</taxon>
        <taxon>Hypocreomycetidae</taxon>
        <taxon>Glomerellales</taxon>
        <taxon>Glomerellaceae</taxon>
        <taxon>Colletotrichum</taxon>
        <taxon>Colletotrichum acutatum species complex</taxon>
    </lineage>
</organism>
<dbReference type="PANTHER" id="PTHR47706">
    <property type="entry name" value="NMRA-LIKE FAMILY PROTEIN"/>
    <property type="match status" value="1"/>
</dbReference>
<dbReference type="PANTHER" id="PTHR47706:SF4">
    <property type="entry name" value="NMRA-LIKE DOMAIN-CONTAINING PROTEIN"/>
    <property type="match status" value="1"/>
</dbReference>
<dbReference type="InterPro" id="IPR051609">
    <property type="entry name" value="NmrA/Isoflavone_reductase-like"/>
</dbReference>
<evidence type="ECO:0000259" key="4">
    <source>
        <dbReference type="Pfam" id="PF13460"/>
    </source>
</evidence>
<keyword evidence="2" id="KW-0521">NADP</keyword>
<evidence type="ECO:0000256" key="3">
    <source>
        <dbReference type="ARBA" id="ARBA00023002"/>
    </source>
</evidence>
<dbReference type="SUPFAM" id="SSF51735">
    <property type="entry name" value="NAD(P)-binding Rossmann-fold domains"/>
    <property type="match status" value="1"/>
</dbReference>
<gene>
    <name evidence="5" type="ORF">CPAR01_07594</name>
</gene>
<dbReference type="InterPro" id="IPR016040">
    <property type="entry name" value="NAD(P)-bd_dom"/>
</dbReference>
<name>A0ABQ9SHT4_9PEZI</name>
<sequence>MSVVPSATSGTMNRLPGFGGTGAMGRTIVETIVRDGIHNVVILARTANPEKEAEIGARITSVDYSDINQLRSTLETFSISTVISTLTSSLGIESELNLIQAASKSVVTRRYIANVWGITYTPEESKVFLAAEGKVLTMQALEGSTLEWTCFLNGFLSDYFVMPRGKSHMTPLVVLVDMMHNKATVPGSGSVPVVLAYSFDIAKFVVKALGLDHWEKEMYVIGDRLTLTEVVALAEKTKGAKFSVTHDSMGNLQAGEVCELPAHKAYYPHFPKDQLQGLLAFFGIIWESGKCNLKPDNPLNQRFPEIETATVGSLFQSAWGQD</sequence>
<evidence type="ECO:0000256" key="1">
    <source>
        <dbReference type="ARBA" id="ARBA00005725"/>
    </source>
</evidence>
<reference evidence="5 6" key="1">
    <citation type="submission" date="2016-10" db="EMBL/GenBank/DDBJ databases">
        <title>The genome sequence of Colletotrichum fioriniae PJ7.</title>
        <authorList>
            <person name="Baroncelli R."/>
        </authorList>
    </citation>
    <scope>NUCLEOTIDE SEQUENCE [LARGE SCALE GENOMIC DNA]</scope>
    <source>
        <strain evidence="5 6">IMI 384185</strain>
    </source>
</reference>
<keyword evidence="3" id="KW-0560">Oxidoreductase</keyword>
<proteinExistence type="inferred from homology"/>
<protein>
    <recommendedName>
        <fullName evidence="4">NAD(P)-binding domain-containing protein</fullName>
    </recommendedName>
</protein>